<reference evidence="6 7" key="1">
    <citation type="submission" date="2018-12" db="EMBL/GenBank/DDBJ databases">
        <authorList>
            <person name="Yang Y."/>
        </authorList>
    </citation>
    <scope>NUCLEOTIDE SEQUENCE [LARGE SCALE GENOMIC DNA]</scope>
    <source>
        <strain evidence="6 7">L-25-5w-1</strain>
    </source>
</reference>
<protein>
    <submittedName>
        <fullName evidence="6">Methyl-accepting chemotaxis protein</fullName>
    </submittedName>
</protein>
<evidence type="ECO:0000256" key="2">
    <source>
        <dbReference type="ARBA" id="ARBA00029447"/>
    </source>
</evidence>
<dbReference type="GO" id="GO:0016020">
    <property type="term" value="C:membrane"/>
    <property type="evidence" value="ECO:0007669"/>
    <property type="project" value="InterPro"/>
</dbReference>
<dbReference type="PROSITE" id="PS50111">
    <property type="entry name" value="CHEMOTAXIS_TRANSDUC_2"/>
    <property type="match status" value="1"/>
</dbReference>
<dbReference type="InterPro" id="IPR004089">
    <property type="entry name" value="MCPsignal_dom"/>
</dbReference>
<evidence type="ECO:0000256" key="4">
    <source>
        <dbReference type="SAM" id="MobiDB-lite"/>
    </source>
</evidence>
<dbReference type="InterPro" id="IPR004090">
    <property type="entry name" value="Chemotax_Me-accpt_rcpt"/>
</dbReference>
<comment type="caution">
    <text evidence="6">The sequence shown here is derived from an EMBL/GenBank/DDBJ whole genome shotgun (WGS) entry which is preliminary data.</text>
</comment>
<dbReference type="SMART" id="SM00283">
    <property type="entry name" value="MA"/>
    <property type="match status" value="1"/>
</dbReference>
<keyword evidence="1 3" id="KW-0807">Transducer</keyword>
<name>A0A3S0KZY8_9PROT</name>
<dbReference type="PANTHER" id="PTHR32089">
    <property type="entry name" value="METHYL-ACCEPTING CHEMOTAXIS PROTEIN MCPB"/>
    <property type="match status" value="1"/>
</dbReference>
<dbReference type="GO" id="GO:0004888">
    <property type="term" value="F:transmembrane signaling receptor activity"/>
    <property type="evidence" value="ECO:0007669"/>
    <property type="project" value="InterPro"/>
</dbReference>
<keyword evidence="7" id="KW-1185">Reference proteome</keyword>
<evidence type="ECO:0000259" key="5">
    <source>
        <dbReference type="PROSITE" id="PS50111"/>
    </source>
</evidence>
<proteinExistence type="inferred from homology"/>
<sequence>MIQNSNCKDVSCVISSPCGASMKIGLSQRFFSADNGRFALVMPMIGVWLFTKTDTTQRVLASFLRCKSPSPPPRPAAAHSLPNDTATSPKNQQSPRPTPLVVPIPPNGPHFASQKATDLHRKSQILPLDNRPERMTPMKHTVLRNDRHAAARFVLTARFRAVRDLEQVSAVCAVVSAIAALIHELQKERGVWNIHLGSGGRLFSEQIAPQTAICQKREQDLRACFDDLDRMAHGAALFAGIRAALADLDALPALRERAGRLAVEPADSFACFCRLIGALLGIVSAATDVSADPTVSRALIAAFNLMQGKEQAGQERATGAAGFSAGRFDAAQHRRFAALVVAQNRSFDIVVENTGPERAATLRAALADQPEVERMRRVVQEGGLTGALAGIEGPAWFAAATRRIDALKTVEDRLIDDLGAACAAALAQARQAFAAPLAGAGPLLRLSGWWTRRRLTAQARWTEGVASAMRESASNASASAATPPDSAAPDWLAEAVRLHRNGMGGASTLAAQQQRERARVDLRQQTVEDAVHDFGNASESALTVLADTAARMRDSAQRMAEMAGQNSERSLNMASASRQSLDGVRTVAKAAEELSAAIHDINRQTEESLRITASAVSEVERTNGTVGGLHDAANRIGAVVGLIHEIAGQTNLLALNATIEAARAGEAGKGFAVVAGEVKSLATQTARATDDIGQQVRMIQDAALAAVDTIGGIRDAVSRMDGVITRVAAALAQQEAATDRIAATIQDVADGAHTVSTSVEGVAHTADDTGGMAEQVLTAARDLDRLTQALRGDLTGFIHKVRAA</sequence>
<dbReference type="Pfam" id="PF08376">
    <property type="entry name" value="NIT"/>
    <property type="match status" value="1"/>
</dbReference>
<feature type="region of interest" description="Disordered" evidence="4">
    <location>
        <begin position="66"/>
        <end position="99"/>
    </location>
</feature>
<evidence type="ECO:0000256" key="1">
    <source>
        <dbReference type="ARBA" id="ARBA00023224"/>
    </source>
</evidence>
<evidence type="ECO:0000313" key="7">
    <source>
        <dbReference type="Proteomes" id="UP000277007"/>
    </source>
</evidence>
<dbReference type="Proteomes" id="UP000277007">
    <property type="component" value="Unassembled WGS sequence"/>
</dbReference>
<dbReference type="Gene3D" id="1.10.287.950">
    <property type="entry name" value="Methyl-accepting chemotaxis protein"/>
    <property type="match status" value="1"/>
</dbReference>
<dbReference type="GO" id="GO:0007165">
    <property type="term" value="P:signal transduction"/>
    <property type="evidence" value="ECO:0007669"/>
    <property type="project" value="UniProtKB-KW"/>
</dbReference>
<organism evidence="6 7">
    <name type="scientific">Azospirillum griseum</name>
    <dbReference type="NCBI Taxonomy" id="2496639"/>
    <lineage>
        <taxon>Bacteria</taxon>
        <taxon>Pseudomonadati</taxon>
        <taxon>Pseudomonadota</taxon>
        <taxon>Alphaproteobacteria</taxon>
        <taxon>Rhodospirillales</taxon>
        <taxon>Azospirillaceae</taxon>
        <taxon>Azospirillum</taxon>
    </lineage>
</organism>
<gene>
    <name evidence="6" type="ORF">EJ903_06320</name>
</gene>
<feature type="domain" description="Methyl-accepting transducer" evidence="5">
    <location>
        <begin position="548"/>
        <end position="784"/>
    </location>
</feature>
<dbReference type="EMBL" id="RXMA01000004">
    <property type="protein sequence ID" value="RTR22437.1"/>
    <property type="molecule type" value="Genomic_DNA"/>
</dbReference>
<evidence type="ECO:0000313" key="6">
    <source>
        <dbReference type="EMBL" id="RTR22437.1"/>
    </source>
</evidence>
<dbReference type="PRINTS" id="PR00260">
    <property type="entry name" value="CHEMTRNSDUCR"/>
</dbReference>
<dbReference type="AlphaFoldDB" id="A0A3S0KZY8"/>
<dbReference type="GO" id="GO:0006935">
    <property type="term" value="P:chemotaxis"/>
    <property type="evidence" value="ECO:0007669"/>
    <property type="project" value="InterPro"/>
</dbReference>
<dbReference type="PANTHER" id="PTHR32089:SF112">
    <property type="entry name" value="LYSOZYME-LIKE PROTEIN-RELATED"/>
    <property type="match status" value="1"/>
</dbReference>
<dbReference type="Pfam" id="PF00015">
    <property type="entry name" value="MCPsignal"/>
    <property type="match status" value="1"/>
</dbReference>
<comment type="similarity">
    <text evidence="2">Belongs to the methyl-accepting chemotaxis (MCP) protein family.</text>
</comment>
<dbReference type="InterPro" id="IPR013587">
    <property type="entry name" value="Nitrate/nitrite_sensing"/>
</dbReference>
<accession>A0A3S0KZY8</accession>
<dbReference type="SUPFAM" id="SSF58104">
    <property type="entry name" value="Methyl-accepting chemotaxis protein (MCP) signaling domain"/>
    <property type="match status" value="1"/>
</dbReference>
<feature type="compositionally biased region" description="Polar residues" evidence="4">
    <location>
        <begin position="83"/>
        <end position="94"/>
    </location>
</feature>
<evidence type="ECO:0000256" key="3">
    <source>
        <dbReference type="PROSITE-ProRule" id="PRU00284"/>
    </source>
</evidence>